<reference evidence="4 5" key="1">
    <citation type="submission" date="2013-04" db="EMBL/GenBank/DDBJ databases">
        <title>Zunongwangia sp. 22II14-10F7 Genome Sequencing.</title>
        <authorList>
            <person name="Lai Q."/>
            <person name="Shao Z."/>
        </authorList>
    </citation>
    <scope>NUCLEOTIDE SEQUENCE [LARGE SCALE GENOMIC DNA]</scope>
    <source>
        <strain evidence="4 5">22II14-10F7</strain>
    </source>
</reference>
<keyword evidence="3" id="KW-0732">Signal</keyword>
<comment type="similarity">
    <text evidence="1">Belongs to the outer membrane factor (OMF) (TC 1.B.17) family.</text>
</comment>
<feature type="coiled-coil region" evidence="2">
    <location>
        <begin position="163"/>
        <end position="225"/>
    </location>
</feature>
<evidence type="ECO:0000256" key="2">
    <source>
        <dbReference type="SAM" id="Coils"/>
    </source>
</evidence>
<feature type="signal peptide" evidence="3">
    <location>
        <begin position="1"/>
        <end position="24"/>
    </location>
</feature>
<keyword evidence="2" id="KW-0175">Coiled coil</keyword>
<dbReference type="STRING" id="1185767.IIF7_01205"/>
<sequence>MKKRSLYPLLLIFCAYLNGLQAQTQDTLVLDLEQAENLLLKNNLPLLAERLSIDQAAAEVIQAKVWPNPTLTVDEMNLWATAYQQRTGEAQPSLFGSDSFGNYRQVSAQLEQVIETAGKRKKRVALAKVEQEKAQAYLEDFLLSLKTEFRKSIYAFRFHEGYVLMLERQLISLESIVKAYQKQYDEGNVNKAELIRLQASLLGIKDDLIEERKILNEKNEELVVMLNLTESTQLSFQPNFQLKETYQLPFQYTLNYLQQEALKNRPDVALSALQITQTQNELSYEKAQAVPDVAVSLGYDRGGNILRDFIGVGFSIDLPFFDRNKGNIKKAEFAVEQQNYLNQHKLLEVREEVRKNYQNVLQAAAFFDSIDADYLTGLDKTMDAYTEYFKLQNINIITYMDFLESYIDTKRSILENQQEYFDDLEELKYSTGLELKTPN</sequence>
<evidence type="ECO:0000313" key="4">
    <source>
        <dbReference type="EMBL" id="ORL47336.1"/>
    </source>
</evidence>
<dbReference type="PANTHER" id="PTHR30203">
    <property type="entry name" value="OUTER MEMBRANE CATION EFFLUX PROTEIN"/>
    <property type="match status" value="1"/>
</dbReference>
<dbReference type="Pfam" id="PF02321">
    <property type="entry name" value="OEP"/>
    <property type="match status" value="2"/>
</dbReference>
<dbReference type="Proteomes" id="UP000192746">
    <property type="component" value="Unassembled WGS sequence"/>
</dbReference>
<proteinExistence type="inferred from homology"/>
<dbReference type="RefSeq" id="WP_084839837.1">
    <property type="nucleotide sequence ID" value="NZ_ARYN01000001.1"/>
</dbReference>
<dbReference type="Gene3D" id="1.20.1600.10">
    <property type="entry name" value="Outer membrane efflux proteins (OEP)"/>
    <property type="match status" value="1"/>
</dbReference>
<dbReference type="InterPro" id="IPR010131">
    <property type="entry name" value="MdtP/NodT-like"/>
</dbReference>
<evidence type="ECO:0000256" key="3">
    <source>
        <dbReference type="SAM" id="SignalP"/>
    </source>
</evidence>
<dbReference type="InterPro" id="IPR003423">
    <property type="entry name" value="OMP_efflux"/>
</dbReference>
<accession>A0A1Y1T8F6</accession>
<name>A0A1Y1T8F6_9FLAO</name>
<dbReference type="SUPFAM" id="SSF56954">
    <property type="entry name" value="Outer membrane efflux proteins (OEP)"/>
    <property type="match status" value="1"/>
</dbReference>
<protein>
    <submittedName>
        <fullName evidence="4">Outer membrane efflux protein</fullName>
    </submittedName>
</protein>
<keyword evidence="5" id="KW-1185">Reference proteome</keyword>
<dbReference type="AlphaFoldDB" id="A0A1Y1T8F6"/>
<gene>
    <name evidence="4" type="ORF">IIF7_01205</name>
</gene>
<dbReference type="GO" id="GO:0015562">
    <property type="term" value="F:efflux transmembrane transporter activity"/>
    <property type="evidence" value="ECO:0007669"/>
    <property type="project" value="InterPro"/>
</dbReference>
<evidence type="ECO:0000256" key="1">
    <source>
        <dbReference type="ARBA" id="ARBA00007613"/>
    </source>
</evidence>
<dbReference type="EMBL" id="ARYN01000001">
    <property type="protein sequence ID" value="ORL47336.1"/>
    <property type="molecule type" value="Genomic_DNA"/>
</dbReference>
<comment type="caution">
    <text evidence="4">The sequence shown here is derived from an EMBL/GenBank/DDBJ whole genome shotgun (WGS) entry which is preliminary data.</text>
</comment>
<dbReference type="OrthoDB" id="9791261at2"/>
<feature type="chain" id="PRO_5012982692" evidence="3">
    <location>
        <begin position="25"/>
        <end position="439"/>
    </location>
</feature>
<organism evidence="4 5">
    <name type="scientific">Zunongwangia atlantica 22II14-10F7</name>
    <dbReference type="NCBI Taxonomy" id="1185767"/>
    <lineage>
        <taxon>Bacteria</taxon>
        <taxon>Pseudomonadati</taxon>
        <taxon>Bacteroidota</taxon>
        <taxon>Flavobacteriia</taxon>
        <taxon>Flavobacteriales</taxon>
        <taxon>Flavobacteriaceae</taxon>
        <taxon>Zunongwangia</taxon>
    </lineage>
</organism>
<dbReference type="PANTHER" id="PTHR30203:SF23">
    <property type="entry name" value="OUTER MEMBRANE EFFLUX PROTEIN"/>
    <property type="match status" value="1"/>
</dbReference>
<evidence type="ECO:0000313" key="5">
    <source>
        <dbReference type="Proteomes" id="UP000192746"/>
    </source>
</evidence>